<dbReference type="SUPFAM" id="SSF53822">
    <property type="entry name" value="Periplasmic binding protein-like I"/>
    <property type="match status" value="1"/>
</dbReference>
<dbReference type="Gene3D" id="3.40.50.2300">
    <property type="match status" value="2"/>
</dbReference>
<gene>
    <name evidence="5" type="ORF">SAMN05446037_1002217</name>
</gene>
<accession>A0A239ARD5</accession>
<dbReference type="InterPro" id="IPR025997">
    <property type="entry name" value="SBP_2_dom"/>
</dbReference>
<sequence>MKKTRMLALLLVAVLMITLFTACSKPAEPTTEPSGEEEVAAPVEEKIRVGLSLPTQREERWVRDKEKMEAVAAEMGVELLVRVSDANLQEQINQVESLLTQGIDVLILAPHDASAVASLVEKAKQEGVPVISYDRLITNSDKVDIYLSFDNVKVGELQGKYITEQVGEGNYIIMSGAPTDNNATLFKQGAMKYIQPLIDAGKIKVIAEQAVENWVPENALKIVEAALAANNNEVDAILAPNDGTAGAAIQALAAQDLAGQVPITGQDAEKTAAKRIVEGTQSMTIFKDTRDLGEAAIGIAVKLAKGENVATNGEVDNGVFDVPSVLLEPHVVTADNIQELLVGSGYITEADLQ</sequence>
<proteinExistence type="predicted"/>
<reference evidence="5 6" key="1">
    <citation type="submission" date="2017-06" db="EMBL/GenBank/DDBJ databases">
        <authorList>
            <person name="Kim H.J."/>
            <person name="Triplett B.A."/>
        </authorList>
    </citation>
    <scope>NUCLEOTIDE SEQUENCE [LARGE SCALE GENOMIC DNA]</scope>
    <source>
        <strain evidence="5 6">SCA</strain>
    </source>
</reference>
<evidence type="ECO:0000313" key="5">
    <source>
        <dbReference type="EMBL" id="SNR98245.1"/>
    </source>
</evidence>
<dbReference type="RefSeq" id="WP_089281401.1">
    <property type="nucleotide sequence ID" value="NZ_FZOJ01000002.1"/>
</dbReference>
<dbReference type="EMBL" id="FZOJ01000002">
    <property type="protein sequence ID" value="SNR98245.1"/>
    <property type="molecule type" value="Genomic_DNA"/>
</dbReference>
<comment type="subcellular location">
    <subcellularLocation>
        <location evidence="1">Cell envelope</location>
    </subcellularLocation>
</comment>
<dbReference type="InterPro" id="IPR050555">
    <property type="entry name" value="Bact_Solute-Bind_Prot2"/>
</dbReference>
<feature type="signal peptide" evidence="3">
    <location>
        <begin position="1"/>
        <end position="24"/>
    </location>
</feature>
<dbReference type="PANTHER" id="PTHR30036:SF1">
    <property type="entry name" value="D-XYLOSE-BINDING PERIPLASMIC PROTEIN"/>
    <property type="match status" value="1"/>
</dbReference>
<feature type="domain" description="Periplasmic binding protein" evidence="4">
    <location>
        <begin position="49"/>
        <end position="307"/>
    </location>
</feature>
<evidence type="ECO:0000256" key="3">
    <source>
        <dbReference type="SAM" id="SignalP"/>
    </source>
</evidence>
<name>A0A239ARD5_9FIRM</name>
<dbReference type="PANTHER" id="PTHR30036">
    <property type="entry name" value="D-XYLOSE-BINDING PERIPLASMIC PROTEIN"/>
    <property type="match status" value="1"/>
</dbReference>
<dbReference type="OrthoDB" id="9769193at2"/>
<protein>
    <submittedName>
        <fullName evidence="5">Xylose-binding protein</fullName>
    </submittedName>
</protein>
<evidence type="ECO:0000313" key="6">
    <source>
        <dbReference type="Proteomes" id="UP000198304"/>
    </source>
</evidence>
<dbReference type="Pfam" id="PF13407">
    <property type="entry name" value="Peripla_BP_4"/>
    <property type="match status" value="1"/>
</dbReference>
<dbReference type="CDD" id="cd19992">
    <property type="entry name" value="PBP1_ABC_xylose_binding-like"/>
    <property type="match status" value="1"/>
</dbReference>
<organism evidence="5 6">
    <name type="scientific">Anaerovirgula multivorans</name>
    <dbReference type="NCBI Taxonomy" id="312168"/>
    <lineage>
        <taxon>Bacteria</taxon>
        <taxon>Bacillati</taxon>
        <taxon>Bacillota</taxon>
        <taxon>Clostridia</taxon>
        <taxon>Peptostreptococcales</taxon>
        <taxon>Natronincolaceae</taxon>
        <taxon>Anaerovirgula</taxon>
    </lineage>
</organism>
<keyword evidence="2 3" id="KW-0732">Signal</keyword>
<dbReference type="GO" id="GO:0030246">
    <property type="term" value="F:carbohydrate binding"/>
    <property type="evidence" value="ECO:0007669"/>
    <property type="project" value="TreeGrafter"/>
</dbReference>
<keyword evidence="6" id="KW-1185">Reference proteome</keyword>
<evidence type="ECO:0000256" key="2">
    <source>
        <dbReference type="ARBA" id="ARBA00022729"/>
    </source>
</evidence>
<evidence type="ECO:0000259" key="4">
    <source>
        <dbReference type="Pfam" id="PF13407"/>
    </source>
</evidence>
<dbReference type="AlphaFoldDB" id="A0A239ARD5"/>
<dbReference type="Proteomes" id="UP000198304">
    <property type="component" value="Unassembled WGS sequence"/>
</dbReference>
<evidence type="ECO:0000256" key="1">
    <source>
        <dbReference type="ARBA" id="ARBA00004196"/>
    </source>
</evidence>
<feature type="chain" id="PRO_5012037233" evidence="3">
    <location>
        <begin position="25"/>
        <end position="353"/>
    </location>
</feature>
<dbReference type="GO" id="GO:0030288">
    <property type="term" value="C:outer membrane-bounded periplasmic space"/>
    <property type="evidence" value="ECO:0007669"/>
    <property type="project" value="TreeGrafter"/>
</dbReference>
<dbReference type="InterPro" id="IPR028082">
    <property type="entry name" value="Peripla_BP_I"/>
</dbReference>
<dbReference type="PROSITE" id="PS51257">
    <property type="entry name" value="PROKAR_LIPOPROTEIN"/>
    <property type="match status" value="1"/>
</dbReference>